<protein>
    <submittedName>
        <fullName evidence="5">Uncharacterized protein</fullName>
    </submittedName>
</protein>
<dbReference type="InterPro" id="IPR038538">
    <property type="entry name" value="MTERF_sf"/>
</dbReference>
<name>A0A5K1CCN9_9MAGN</name>
<dbReference type="GO" id="GO:0003676">
    <property type="term" value="F:nucleic acid binding"/>
    <property type="evidence" value="ECO:0007669"/>
    <property type="project" value="InterPro"/>
</dbReference>
<dbReference type="OMA" id="SPLWCAG"/>
<dbReference type="GO" id="GO:0001052">
    <property type="term" value="F:plastid PEP RNA polymerase core enzyme binding"/>
    <property type="evidence" value="ECO:0007669"/>
    <property type="project" value="EnsemblPlants"/>
</dbReference>
<evidence type="ECO:0000256" key="4">
    <source>
        <dbReference type="SAM" id="MobiDB-lite"/>
    </source>
</evidence>
<dbReference type="Pfam" id="PF02536">
    <property type="entry name" value="mTERF"/>
    <property type="match status" value="1"/>
</dbReference>
<dbReference type="InterPro" id="IPR003690">
    <property type="entry name" value="MTERF"/>
</dbReference>
<keyword evidence="2" id="KW-0805">Transcription regulation</keyword>
<dbReference type="PANTHER" id="PTHR13068:SF46">
    <property type="entry name" value="OS03G0360600 PROTEIN"/>
    <property type="match status" value="1"/>
</dbReference>
<dbReference type="PANTHER" id="PTHR13068">
    <property type="entry name" value="CGI-12 PROTEIN-RELATED"/>
    <property type="match status" value="1"/>
</dbReference>
<evidence type="ECO:0000256" key="3">
    <source>
        <dbReference type="ARBA" id="ARBA00022946"/>
    </source>
</evidence>
<keyword evidence="2" id="KW-0806">Transcription termination</keyword>
<evidence type="ECO:0000256" key="1">
    <source>
        <dbReference type="ARBA" id="ARBA00007692"/>
    </source>
</evidence>
<feature type="region of interest" description="Disordered" evidence="4">
    <location>
        <begin position="25"/>
        <end position="78"/>
    </location>
</feature>
<evidence type="ECO:0000313" key="5">
    <source>
        <dbReference type="EMBL" id="VVW26648.1"/>
    </source>
</evidence>
<dbReference type="Gramene" id="NC4G0047830.1">
    <property type="protein sequence ID" value="NC4G0047830.1:cds"/>
    <property type="gene ID" value="NC4G0047830"/>
</dbReference>
<keyword evidence="2" id="KW-0804">Transcription</keyword>
<organism evidence="5">
    <name type="scientific">Nymphaea colorata</name>
    <name type="common">pocket water lily</name>
    <dbReference type="NCBI Taxonomy" id="210225"/>
    <lineage>
        <taxon>Eukaryota</taxon>
        <taxon>Viridiplantae</taxon>
        <taxon>Streptophyta</taxon>
        <taxon>Embryophyta</taxon>
        <taxon>Tracheophyta</taxon>
        <taxon>Spermatophyta</taxon>
        <taxon>Magnoliopsida</taxon>
        <taxon>Nymphaeales</taxon>
        <taxon>Nymphaeaceae</taxon>
        <taxon>Nymphaea</taxon>
    </lineage>
</organism>
<dbReference type="Gene3D" id="1.25.70.10">
    <property type="entry name" value="Transcription termination factor 3, mitochondrial"/>
    <property type="match status" value="1"/>
</dbReference>
<dbReference type="EMBL" id="LR721782">
    <property type="protein sequence ID" value="VVW26648.1"/>
    <property type="molecule type" value="Genomic_DNA"/>
</dbReference>
<dbReference type="GO" id="GO:0042644">
    <property type="term" value="C:chloroplast nucleoid"/>
    <property type="evidence" value="ECO:0007669"/>
    <property type="project" value="EnsemblPlants"/>
</dbReference>
<keyword evidence="3" id="KW-0809">Transit peptide</keyword>
<dbReference type="GO" id="GO:0048598">
    <property type="term" value="P:embryonic morphogenesis"/>
    <property type="evidence" value="ECO:0007669"/>
    <property type="project" value="EnsemblPlants"/>
</dbReference>
<feature type="compositionally biased region" description="Low complexity" evidence="4">
    <location>
        <begin position="68"/>
        <end position="78"/>
    </location>
</feature>
<accession>A0A5K1CCN9</accession>
<dbReference type="OrthoDB" id="637682at2759"/>
<sequence length="354" mass="39502">MAETLGLCNSIAATRTAIPKHQHLLSAPPLPTSIPASVRPPHNPPSTSSPSSSSSSSSISLKKPFRIPNPIITSPSPSSRPILQEKLLFLESIGVDVLHLADARPSAIDAPLDRILSVVDFLRSNGFPDSELGRIFNLCPEVLESSVRDDVLPVFTFLLREVGVSGDDLRGVINRRPRLLACSVPDRLRPTLYFLQSLGIADVRKHTALLSCDAEEKFVPRLEFFQRVGFSRRDAVSMVRRFPPLFCYGVETNLRPKFEFLVNDMQRGMDELRDFPQYFSFSLENRIKPRHMVSVENRVRLPLAVMLRLTDERFREKIEVCVGSSQPLSSSPLWYETVVGSPCRDGSGQAVYCA</sequence>
<comment type="similarity">
    <text evidence="1">Belongs to the mTERF family.</text>
</comment>
<dbReference type="GO" id="GO:0140899">
    <property type="term" value="P:plastid gene expression"/>
    <property type="evidence" value="ECO:0007669"/>
    <property type="project" value="EnsemblPlants"/>
</dbReference>
<evidence type="ECO:0000256" key="2">
    <source>
        <dbReference type="ARBA" id="ARBA00022472"/>
    </source>
</evidence>
<dbReference type="AlphaFoldDB" id="A0A5K1CCN9"/>
<dbReference type="SMART" id="SM00733">
    <property type="entry name" value="Mterf"/>
    <property type="match status" value="6"/>
</dbReference>
<dbReference type="GO" id="GO:0006353">
    <property type="term" value="P:DNA-templated transcription termination"/>
    <property type="evidence" value="ECO:0007669"/>
    <property type="project" value="UniProtKB-KW"/>
</dbReference>
<gene>
    <name evidence="5" type="ORF">NYM_LOCUS17432</name>
</gene>
<proteinExistence type="inferred from homology"/>
<feature type="compositionally biased region" description="Low complexity" evidence="4">
    <location>
        <begin position="45"/>
        <end position="60"/>
    </location>
</feature>
<reference evidence="5" key="1">
    <citation type="submission" date="2019-09" db="EMBL/GenBank/DDBJ databases">
        <authorList>
            <person name="Zhang L."/>
        </authorList>
    </citation>
    <scope>NUCLEOTIDE SEQUENCE</scope>
</reference>